<proteinExistence type="predicted"/>
<evidence type="ECO:0000256" key="2">
    <source>
        <dbReference type="SAM" id="Phobius"/>
    </source>
</evidence>
<dbReference type="InterPro" id="IPR003583">
    <property type="entry name" value="Hlx-hairpin-Hlx_DNA-bd_motif"/>
</dbReference>
<sequence length="235" mass="25186">MLEEIWEKYQKQIIITGITVTIVVMFFCILVGAGRNDSTDKMIGNNLTSSSSSIQSSSNSATPMASGQDKETHAQRLASSKIMVDVKGAVKSPGVYEVKSGMRIMDAIEIAGGMTKSADQRNINLATQLSDQQVVYVPIKGEIKNSDPSQLSAVGSSSISSSSPSTTDSSTEKIVNINTASKAELLTLNGVGDKKAEQIINYREQQGEFKSIEDLKQVQGIGDKIFEGLQDAITV</sequence>
<dbReference type="InterPro" id="IPR010994">
    <property type="entry name" value="RuvA_2-like"/>
</dbReference>
<evidence type="ECO:0000313" key="5">
    <source>
        <dbReference type="EMBL" id="KAF0415242.1"/>
    </source>
</evidence>
<accession>A0A1Y0VN16</accession>
<reference evidence="8" key="4">
    <citation type="submission" date="2020-03" db="EMBL/GenBank/DDBJ databases">
        <title>SpeciesPrimer: A bioinformatics pipeline dedicated to the design of qPCR primers for the quantification of bacterial species.</title>
        <authorList>
            <person name="Dreier M."/>
            <person name="Berthoud H."/>
            <person name="Shani N."/>
            <person name="Wechsler D."/>
            <person name="Junier P."/>
        </authorList>
    </citation>
    <scope>NUCLEOTIDE SEQUENCE [LARGE SCALE GENOMIC DNA]</scope>
    <source>
        <strain evidence="8">FAM13073</strain>
    </source>
</reference>
<dbReference type="SUPFAM" id="SSF142984">
    <property type="entry name" value="Nqo1 middle domain-like"/>
    <property type="match status" value="1"/>
</dbReference>
<dbReference type="GO" id="GO:0015627">
    <property type="term" value="C:type II protein secretion system complex"/>
    <property type="evidence" value="ECO:0007669"/>
    <property type="project" value="TreeGrafter"/>
</dbReference>
<dbReference type="Gene3D" id="1.10.150.280">
    <property type="entry name" value="AF1531-like domain"/>
    <property type="match status" value="1"/>
</dbReference>
<dbReference type="InterPro" id="IPR051675">
    <property type="entry name" value="Endo/Exo/Phosphatase_dom_1"/>
</dbReference>
<dbReference type="InterPro" id="IPR004509">
    <property type="entry name" value="Competence_ComEA_HhH"/>
</dbReference>
<name>A0A1Y0VN16_PEDPE</name>
<dbReference type="NCBIfam" id="TIGR00426">
    <property type="entry name" value="competence protein ComEA helix-hairpin-helix repeat region"/>
    <property type="match status" value="1"/>
</dbReference>
<reference evidence="5 8" key="2">
    <citation type="submission" date="2019-10" db="EMBL/GenBank/DDBJ databases">
        <authorList>
            <person name="Irmler S."/>
            <person name="Berthoud H."/>
            <person name="Roetschi A."/>
            <person name="Arias E."/>
            <person name="Shani N."/>
            <person name="Wuethrich D."/>
            <person name="Bruggmann R."/>
        </authorList>
    </citation>
    <scope>NUCLEOTIDE SEQUENCE [LARGE SCALE GENOMIC DNA]</scope>
    <source>
        <strain evidence="5 8">FAM13073</strain>
    </source>
</reference>
<organism evidence="4 7">
    <name type="scientific">Pediococcus pentosaceus</name>
    <dbReference type="NCBI Taxonomy" id="1255"/>
    <lineage>
        <taxon>Bacteria</taxon>
        <taxon>Bacillati</taxon>
        <taxon>Bacillota</taxon>
        <taxon>Bacilli</taxon>
        <taxon>Lactobacillales</taxon>
        <taxon>Lactobacillaceae</taxon>
        <taxon>Pediococcus</taxon>
    </lineage>
</organism>
<dbReference type="OMA" id="DEMMIYV"/>
<dbReference type="Proteomes" id="UP000196118">
    <property type="component" value="Chromosome"/>
</dbReference>
<evidence type="ECO:0000313" key="8">
    <source>
        <dbReference type="Proteomes" id="UP000472573"/>
    </source>
</evidence>
<feature type="domain" description="Helix-hairpin-helix DNA-binding motif class 1" evidence="3">
    <location>
        <begin position="183"/>
        <end position="202"/>
    </location>
</feature>
<protein>
    <submittedName>
        <fullName evidence="4">ComE operon protein</fullName>
    </submittedName>
    <submittedName>
        <fullName evidence="6">Helix-hairpin-helix domain-containing protein</fullName>
    </submittedName>
    <submittedName>
        <fullName evidence="5">Transporter</fullName>
    </submittedName>
</protein>
<dbReference type="Gene3D" id="3.10.560.10">
    <property type="entry name" value="Outer membrane lipoprotein wza domain like"/>
    <property type="match status" value="1"/>
</dbReference>
<dbReference type="Pfam" id="PF12836">
    <property type="entry name" value="HHH_3"/>
    <property type="match status" value="1"/>
</dbReference>
<evidence type="ECO:0000313" key="7">
    <source>
        <dbReference type="Proteomes" id="UP000196118"/>
    </source>
</evidence>
<dbReference type="GO" id="GO:0015628">
    <property type="term" value="P:protein secretion by the type II secretion system"/>
    <property type="evidence" value="ECO:0007669"/>
    <property type="project" value="TreeGrafter"/>
</dbReference>
<dbReference type="PANTHER" id="PTHR21180">
    <property type="entry name" value="ENDONUCLEASE/EXONUCLEASE/PHOSPHATASE FAMILY DOMAIN-CONTAINING PROTEIN 1"/>
    <property type="match status" value="1"/>
</dbReference>
<dbReference type="EMBL" id="CP021474">
    <property type="protein sequence ID" value="ARW19532.1"/>
    <property type="molecule type" value="Genomic_DNA"/>
</dbReference>
<keyword evidence="2" id="KW-0472">Membrane</keyword>
<dbReference type="Proteomes" id="UP000743107">
    <property type="component" value="Unassembled WGS sequence"/>
</dbReference>
<keyword evidence="2" id="KW-0812">Transmembrane</keyword>
<feature type="compositionally biased region" description="Low complexity" evidence="1">
    <location>
        <begin position="149"/>
        <end position="169"/>
    </location>
</feature>
<dbReference type="Proteomes" id="UP000472573">
    <property type="component" value="Unassembled WGS sequence"/>
</dbReference>
<dbReference type="RefSeq" id="WP_011673524.1">
    <property type="nucleotide sequence ID" value="NZ_BEWQ01000003.1"/>
</dbReference>
<feature type="transmembrane region" description="Helical" evidence="2">
    <location>
        <begin position="12"/>
        <end position="33"/>
    </location>
</feature>
<reference evidence="5" key="3">
    <citation type="submission" date="2019-12" db="EMBL/GenBank/DDBJ databases">
        <title>SpeciesPrimer: A bioinformatics pipeline dedicated to the design of qPCR primers for the quantification of bacterial species.</title>
        <authorList>
            <person name="Dreier M."/>
            <person name="Berthoud H."/>
            <person name="Shani N."/>
            <person name="Wechsler D."/>
            <person name="Junier P."/>
        </authorList>
    </citation>
    <scope>NUCLEOTIDE SEQUENCE</scope>
    <source>
        <strain evidence="5">FAM13073</strain>
    </source>
</reference>
<dbReference type="GO" id="GO:0003677">
    <property type="term" value="F:DNA binding"/>
    <property type="evidence" value="ECO:0007669"/>
    <property type="project" value="InterPro"/>
</dbReference>
<feature type="region of interest" description="Disordered" evidence="1">
    <location>
        <begin position="146"/>
        <end position="172"/>
    </location>
</feature>
<keyword evidence="8" id="KW-1185">Reference proteome</keyword>
<dbReference type="InterPro" id="IPR019554">
    <property type="entry name" value="Soluble_ligand-bd"/>
</dbReference>
<reference evidence="6" key="5">
    <citation type="submission" date="2020-11" db="EMBL/GenBank/DDBJ databases">
        <title>Antibiotic susceptibility profiles of Pediococcus pentosaceus from various origins and their implications for the safety assessment of strains with food-technology applications.</title>
        <authorList>
            <person name="Shani N."/>
            <person name="Oberhaensli S."/>
            <person name="Arias E."/>
        </authorList>
    </citation>
    <scope>NUCLEOTIDE SEQUENCE</scope>
    <source>
        <strain evidence="6">FAM 19164</strain>
    </source>
</reference>
<feature type="region of interest" description="Disordered" evidence="1">
    <location>
        <begin position="47"/>
        <end position="73"/>
    </location>
</feature>
<evidence type="ECO:0000313" key="4">
    <source>
        <dbReference type="EMBL" id="ARW19532.1"/>
    </source>
</evidence>
<feature type="domain" description="Helix-hairpin-helix DNA-binding motif class 1" evidence="3">
    <location>
        <begin position="213"/>
        <end position="232"/>
    </location>
</feature>
<dbReference type="EMBL" id="JADOFV010000001">
    <property type="protein sequence ID" value="MBF7126288.1"/>
    <property type="molecule type" value="Genomic_DNA"/>
</dbReference>
<reference evidence="4 7" key="1">
    <citation type="submission" date="2017-05" db="EMBL/GenBank/DDBJ databases">
        <title>Genome sequence of Pediococcus pentosaceus strain SRCM100892.</title>
        <authorList>
            <person name="Cho S.H."/>
        </authorList>
    </citation>
    <scope>NUCLEOTIDE SEQUENCE [LARGE SCALE GENOMIC DNA]</scope>
    <source>
        <strain evidence="4 7">SRCM100892</strain>
    </source>
</reference>
<evidence type="ECO:0000256" key="1">
    <source>
        <dbReference type="SAM" id="MobiDB-lite"/>
    </source>
</evidence>
<dbReference type="SUPFAM" id="SSF47781">
    <property type="entry name" value="RuvA domain 2-like"/>
    <property type="match status" value="1"/>
</dbReference>
<dbReference type="Pfam" id="PF10531">
    <property type="entry name" value="SLBB"/>
    <property type="match status" value="1"/>
</dbReference>
<dbReference type="EMBL" id="WENB01000001">
    <property type="protein sequence ID" value="KAF0415242.1"/>
    <property type="molecule type" value="Genomic_DNA"/>
</dbReference>
<keyword evidence="2" id="KW-1133">Transmembrane helix</keyword>
<dbReference type="GeneID" id="33062361"/>
<evidence type="ECO:0000259" key="3">
    <source>
        <dbReference type="SMART" id="SM00278"/>
    </source>
</evidence>
<dbReference type="SMART" id="SM00278">
    <property type="entry name" value="HhH1"/>
    <property type="match status" value="2"/>
</dbReference>
<dbReference type="PANTHER" id="PTHR21180:SF32">
    <property type="entry name" value="ENDONUCLEASE_EXONUCLEASE_PHOSPHATASE FAMILY DOMAIN-CONTAINING PROTEIN 1"/>
    <property type="match status" value="1"/>
</dbReference>
<evidence type="ECO:0000313" key="6">
    <source>
        <dbReference type="EMBL" id="MBF7126288.1"/>
    </source>
</evidence>
<accession>A0A8G0ZKE3</accession>
<dbReference type="GO" id="GO:0006281">
    <property type="term" value="P:DNA repair"/>
    <property type="evidence" value="ECO:0007669"/>
    <property type="project" value="InterPro"/>
</dbReference>
<gene>
    <name evidence="5" type="ORF">GBO79_02665</name>
    <name evidence="6" type="ORF">ITQ97_00350</name>
    <name evidence="4" type="ORF">S100892_00958</name>
</gene>
<dbReference type="AlphaFoldDB" id="A0A1Y0VN16"/>
<feature type="compositionally biased region" description="Low complexity" evidence="1">
    <location>
        <begin position="49"/>
        <end position="60"/>
    </location>
</feature>